<dbReference type="InterPro" id="IPR002931">
    <property type="entry name" value="Transglutaminase-like"/>
</dbReference>
<dbReference type="STRING" id="573061.Clocel_2193"/>
<dbReference type="GO" id="GO:0000272">
    <property type="term" value="P:polysaccharide catabolic process"/>
    <property type="evidence" value="ECO:0007669"/>
    <property type="project" value="InterPro"/>
</dbReference>
<dbReference type="Gene3D" id="1.10.1330.10">
    <property type="entry name" value="Dockerin domain"/>
    <property type="match status" value="1"/>
</dbReference>
<dbReference type="HOGENOM" id="CLU_571993_0_0_9"/>
<dbReference type="eggNOG" id="COG5279">
    <property type="taxonomic scope" value="Bacteria"/>
</dbReference>
<dbReference type="PANTHER" id="PTHR46333">
    <property type="entry name" value="CYTOKINESIS PROTEIN 3"/>
    <property type="match status" value="1"/>
</dbReference>
<dbReference type="InterPro" id="IPR036439">
    <property type="entry name" value="Dockerin_dom_sf"/>
</dbReference>
<dbReference type="Gene3D" id="3.10.620.30">
    <property type="match status" value="1"/>
</dbReference>
<gene>
    <name evidence="2" type="ordered locus">Clocel_2193</name>
</gene>
<dbReference type="EMBL" id="CP002160">
    <property type="protein sequence ID" value="ADL51934.1"/>
    <property type="molecule type" value="Genomic_DNA"/>
</dbReference>
<dbReference type="OrthoDB" id="9788327at2"/>
<feature type="domain" description="Transglutaminase-like" evidence="1">
    <location>
        <begin position="170"/>
        <end position="260"/>
    </location>
</feature>
<dbReference type="PROSITE" id="PS00018">
    <property type="entry name" value="EF_HAND_1"/>
    <property type="match status" value="2"/>
</dbReference>
<dbReference type="SUPFAM" id="SSF54001">
    <property type="entry name" value="Cysteine proteinases"/>
    <property type="match status" value="1"/>
</dbReference>
<sequence length="477" mass="53672">MNKLNKLLAITLVLNSMLFNVDIRGTELPNTQVKTASLQLNDFDNSTTKTLDYSANTYATSTADGLAITEAIYNGLVNFQQTIDLSAFASVIDTPQIPLDLYCLVYKQAPDLFYISNNVRCSYTTDQNGKIVSYKLYISYLYDIPTCKIMKQKLDAKVNYIKENYLDLVDSEVQKEYVIHDYLIENCTYDSQSVSSGNVPLISHTSYAALINGKAVCDGYSKAASLLFEKCGIESGIIESAPMNHAWNIVKIEGVYYHLDVTWDDPVPESNKNRYAYFNCSDNEMNKDHSWVPVDSIAAPSNKFSFLRSYSYIARTEDTLNYKVGNSLTYTNLYGANSTNELLSFVTNDFVGDRKNIYYINGSDVDGRTANCVMKYNVVKNTNDILFKTSGTITDIYKNDSGIVVKYTENNILLTTVLSTKLDEDINRDGIIDIKDLATIASKYNVSLKDTSYKSLIDFNRDGLIDIFDIVKITHKL</sequence>
<dbReference type="Pfam" id="PF01841">
    <property type="entry name" value="Transglut_core"/>
    <property type="match status" value="1"/>
</dbReference>
<keyword evidence="3" id="KW-1185">Reference proteome</keyword>
<accession>D9SN68</accession>
<protein>
    <recommendedName>
        <fullName evidence="1">Transglutaminase-like domain-containing protein</fullName>
    </recommendedName>
</protein>
<dbReference type="PANTHER" id="PTHR46333:SF2">
    <property type="entry name" value="CYTOKINESIS PROTEIN 3"/>
    <property type="match status" value="1"/>
</dbReference>
<proteinExistence type="predicted"/>
<dbReference type="RefSeq" id="WP_010076844.1">
    <property type="nucleotide sequence ID" value="NC_014393.1"/>
</dbReference>
<evidence type="ECO:0000259" key="1">
    <source>
        <dbReference type="Pfam" id="PF01841"/>
    </source>
</evidence>
<dbReference type="AlphaFoldDB" id="D9SN68"/>
<dbReference type="InterPro" id="IPR038765">
    <property type="entry name" value="Papain-like_cys_pep_sf"/>
</dbReference>
<organism evidence="2 3">
    <name type="scientific">Clostridium cellulovorans (strain ATCC 35296 / DSM 3052 / OCM 3 / 743B)</name>
    <dbReference type="NCBI Taxonomy" id="573061"/>
    <lineage>
        <taxon>Bacteria</taxon>
        <taxon>Bacillati</taxon>
        <taxon>Bacillota</taxon>
        <taxon>Clostridia</taxon>
        <taxon>Eubacteriales</taxon>
        <taxon>Clostridiaceae</taxon>
        <taxon>Clostridium</taxon>
    </lineage>
</organism>
<evidence type="ECO:0000313" key="2">
    <source>
        <dbReference type="EMBL" id="ADL51934.1"/>
    </source>
</evidence>
<dbReference type="Proteomes" id="UP000002730">
    <property type="component" value="Chromosome"/>
</dbReference>
<dbReference type="SUPFAM" id="SSF63446">
    <property type="entry name" value="Type I dockerin domain"/>
    <property type="match status" value="1"/>
</dbReference>
<dbReference type="InterPro" id="IPR018247">
    <property type="entry name" value="EF_Hand_1_Ca_BS"/>
</dbReference>
<reference evidence="2 3" key="1">
    <citation type="submission" date="2010-08" db="EMBL/GenBank/DDBJ databases">
        <title>Complete sequence of Clostridium cellulovorans 743B.</title>
        <authorList>
            <consortium name="US DOE Joint Genome Institute"/>
            <person name="Lucas S."/>
            <person name="Copeland A."/>
            <person name="Lapidus A."/>
            <person name="Cheng J.-F."/>
            <person name="Bruce D."/>
            <person name="Goodwin L."/>
            <person name="Pitluck S."/>
            <person name="Chertkov O."/>
            <person name="Detter J.C."/>
            <person name="Han C."/>
            <person name="Tapia R."/>
            <person name="Land M."/>
            <person name="Hauser L."/>
            <person name="Chang Y.-J."/>
            <person name="Jeffries C."/>
            <person name="Kyrpides N."/>
            <person name="Ivanova N."/>
            <person name="Mikhailova N."/>
            <person name="Hemme C.L."/>
            <person name="Woyke T."/>
        </authorList>
    </citation>
    <scope>NUCLEOTIDE SEQUENCE [LARGE SCALE GENOMIC DNA]</scope>
    <source>
        <strain evidence="3">ATCC 35296 / DSM 3052 / OCM 3 / 743B</strain>
    </source>
</reference>
<name>D9SN68_CLOC7</name>
<dbReference type="KEGG" id="ccb:Clocel_2193"/>
<dbReference type="GO" id="GO:0005737">
    <property type="term" value="C:cytoplasm"/>
    <property type="evidence" value="ECO:0007669"/>
    <property type="project" value="TreeGrafter"/>
</dbReference>
<evidence type="ECO:0000313" key="3">
    <source>
        <dbReference type="Proteomes" id="UP000002730"/>
    </source>
</evidence>
<dbReference type="InterPro" id="IPR052557">
    <property type="entry name" value="CAP/Cytokinesis_protein"/>
</dbReference>